<comment type="caution">
    <text evidence="4">The sequence shown here is derived from an EMBL/GenBank/DDBJ whole genome shotgun (WGS) entry which is preliminary data.</text>
</comment>
<keyword evidence="2" id="KW-0479">Metal-binding</keyword>
<dbReference type="Gene3D" id="4.10.60.10">
    <property type="entry name" value="Zinc finger, CCHC-type"/>
    <property type="match status" value="1"/>
</dbReference>
<keyword evidence="1" id="KW-0378">Hydrolase</keyword>
<gene>
    <name evidence="4" type="ORF">INT47_001827</name>
</gene>
<dbReference type="EMBL" id="JAEPRD010000456">
    <property type="protein sequence ID" value="KAG2191225.1"/>
    <property type="molecule type" value="Genomic_DNA"/>
</dbReference>
<organism evidence="4 5">
    <name type="scientific">Mucor saturninus</name>
    <dbReference type="NCBI Taxonomy" id="64648"/>
    <lineage>
        <taxon>Eukaryota</taxon>
        <taxon>Fungi</taxon>
        <taxon>Fungi incertae sedis</taxon>
        <taxon>Mucoromycota</taxon>
        <taxon>Mucoromycotina</taxon>
        <taxon>Mucoromycetes</taxon>
        <taxon>Mucorales</taxon>
        <taxon>Mucorineae</taxon>
        <taxon>Mucoraceae</taxon>
        <taxon>Mucor</taxon>
    </lineage>
</organism>
<dbReference type="PANTHER" id="PTHR15503">
    <property type="entry name" value="LDOC1 RELATED"/>
    <property type="match status" value="1"/>
</dbReference>
<name>A0A8H7UPY8_9FUNG</name>
<dbReference type="InterPro" id="IPR001969">
    <property type="entry name" value="Aspartic_peptidase_AS"/>
</dbReference>
<dbReference type="SMART" id="SM00343">
    <property type="entry name" value="ZnF_C2HC"/>
    <property type="match status" value="1"/>
</dbReference>
<dbReference type="GO" id="GO:0003676">
    <property type="term" value="F:nucleic acid binding"/>
    <property type="evidence" value="ECO:0007669"/>
    <property type="project" value="InterPro"/>
</dbReference>
<dbReference type="InterPro" id="IPR032567">
    <property type="entry name" value="RTL1-rel"/>
</dbReference>
<dbReference type="GO" id="GO:0008270">
    <property type="term" value="F:zinc ion binding"/>
    <property type="evidence" value="ECO:0007669"/>
    <property type="project" value="UniProtKB-KW"/>
</dbReference>
<protein>
    <recommendedName>
        <fullName evidence="3">CCHC-type domain-containing protein</fullName>
    </recommendedName>
</protein>
<dbReference type="PROSITE" id="PS00141">
    <property type="entry name" value="ASP_PROTEASE"/>
    <property type="match status" value="1"/>
</dbReference>
<dbReference type="InterPro" id="IPR001878">
    <property type="entry name" value="Znf_CCHC"/>
</dbReference>
<proteinExistence type="predicted"/>
<feature type="domain" description="CCHC-type" evidence="3">
    <location>
        <begin position="233"/>
        <end position="247"/>
    </location>
</feature>
<evidence type="ECO:0000256" key="1">
    <source>
        <dbReference type="ARBA" id="ARBA00022750"/>
    </source>
</evidence>
<dbReference type="InterPro" id="IPR036875">
    <property type="entry name" value="Znf_CCHC_sf"/>
</dbReference>
<dbReference type="SUPFAM" id="SSF50630">
    <property type="entry name" value="Acid proteases"/>
    <property type="match status" value="1"/>
</dbReference>
<reference evidence="4" key="1">
    <citation type="submission" date="2020-12" db="EMBL/GenBank/DDBJ databases">
        <title>Metabolic potential, ecology and presence of endohyphal bacteria is reflected in genomic diversity of Mucoromycotina.</title>
        <authorList>
            <person name="Muszewska A."/>
            <person name="Okrasinska A."/>
            <person name="Steczkiewicz K."/>
            <person name="Drgas O."/>
            <person name="Orlowska M."/>
            <person name="Perlinska-Lenart U."/>
            <person name="Aleksandrzak-Piekarczyk T."/>
            <person name="Szatraj K."/>
            <person name="Zielenkiewicz U."/>
            <person name="Pilsyk S."/>
            <person name="Malc E."/>
            <person name="Mieczkowski P."/>
            <person name="Kruszewska J.S."/>
            <person name="Biernat P."/>
            <person name="Pawlowska J."/>
        </authorList>
    </citation>
    <scope>NUCLEOTIDE SEQUENCE</scope>
    <source>
        <strain evidence="4">WA0000017839</strain>
    </source>
</reference>
<keyword evidence="1" id="KW-0645">Protease</keyword>
<evidence type="ECO:0000259" key="3">
    <source>
        <dbReference type="PROSITE" id="PS50158"/>
    </source>
</evidence>
<dbReference type="Proteomes" id="UP000603453">
    <property type="component" value="Unassembled WGS sequence"/>
</dbReference>
<keyword evidence="2" id="KW-0862">Zinc</keyword>
<keyword evidence="5" id="KW-1185">Reference proteome</keyword>
<evidence type="ECO:0000256" key="2">
    <source>
        <dbReference type="PROSITE-ProRule" id="PRU00047"/>
    </source>
</evidence>
<dbReference type="AlphaFoldDB" id="A0A8H7UPY8"/>
<feature type="non-terminal residue" evidence="4">
    <location>
        <position position="1"/>
    </location>
</feature>
<dbReference type="Gene3D" id="2.40.70.10">
    <property type="entry name" value="Acid Proteases"/>
    <property type="match status" value="1"/>
</dbReference>
<dbReference type="PANTHER" id="PTHR15503:SF22">
    <property type="entry name" value="TRANSPOSON TY3-I GAG POLYPROTEIN"/>
    <property type="match status" value="1"/>
</dbReference>
<dbReference type="OrthoDB" id="2447685at2759"/>
<dbReference type="CDD" id="cd00303">
    <property type="entry name" value="retropepsin_like"/>
    <property type="match status" value="1"/>
</dbReference>
<keyword evidence="1" id="KW-0064">Aspartyl protease</keyword>
<evidence type="ECO:0000313" key="5">
    <source>
        <dbReference type="Proteomes" id="UP000603453"/>
    </source>
</evidence>
<dbReference type="GO" id="GO:0006508">
    <property type="term" value="P:proteolysis"/>
    <property type="evidence" value="ECO:0007669"/>
    <property type="project" value="InterPro"/>
</dbReference>
<dbReference type="InterPro" id="IPR021109">
    <property type="entry name" value="Peptidase_aspartic_dom_sf"/>
</dbReference>
<dbReference type="SUPFAM" id="SSF57756">
    <property type="entry name" value="Retrovirus zinc finger-like domains"/>
    <property type="match status" value="1"/>
</dbReference>
<sequence>KTAPISIKIRLPSPFSGQSASCNTFFTQLSLYFAGNPGYDNDAKKILLATSCLTGPAYAYIEPYLSKLDALPHDKPDVLTSYQVFVETITAAFGDSDPTMSAELALRRLRQTNSATAYATEFRRLASLVLWNDAALVSQYKVNLRDVFQDELARRPSITNLESLMTASIDIDNRLFQRQRTRRLIQSPMRPTAQAATNITAPMDIDRPTANATSAQRQVPQDERVRRNQEKACYYCGVSGHFSNQCPAKRSIPGRPTISTILVGDSVSPNPNMINVLYAQPSSEVVPSSPIVVRDDLRCVHIRYDHHQAQMLHFPVSIGNTNPKEHCMVMALIDTGAAVSVISKELVDHLQLPITPANHSNLHLQIADGSFARSSGSCTTQMRLGNTIHHKEEINLRILDELNCPLILGVDWLRKHHVLLDFTTDTTLLHGDTSICCAPTESTPVISKPPTPIYPPSKVDDKYIVDNKKSCRYAYSF</sequence>
<keyword evidence="2" id="KW-0863">Zinc-finger</keyword>
<dbReference type="Pfam" id="PF13975">
    <property type="entry name" value="gag-asp_proteas"/>
    <property type="match status" value="1"/>
</dbReference>
<accession>A0A8H7UPY8</accession>
<dbReference type="PROSITE" id="PS50158">
    <property type="entry name" value="ZF_CCHC"/>
    <property type="match status" value="1"/>
</dbReference>
<dbReference type="GO" id="GO:0004190">
    <property type="term" value="F:aspartic-type endopeptidase activity"/>
    <property type="evidence" value="ECO:0007669"/>
    <property type="project" value="UniProtKB-KW"/>
</dbReference>
<dbReference type="Pfam" id="PF00098">
    <property type="entry name" value="zf-CCHC"/>
    <property type="match status" value="1"/>
</dbReference>
<evidence type="ECO:0000313" key="4">
    <source>
        <dbReference type="EMBL" id="KAG2191225.1"/>
    </source>
</evidence>